<evidence type="ECO:0000259" key="8">
    <source>
        <dbReference type="Pfam" id="PF08263"/>
    </source>
</evidence>
<dbReference type="InterPro" id="IPR013210">
    <property type="entry name" value="LRR_N_plant-typ"/>
</dbReference>
<evidence type="ECO:0000256" key="6">
    <source>
        <dbReference type="ARBA" id="ARBA00022989"/>
    </source>
</evidence>
<evidence type="ECO:0000313" key="9">
    <source>
        <dbReference type="EMBL" id="GAU34067.1"/>
    </source>
</evidence>
<dbReference type="FunFam" id="3.80.10.10:FF:000129">
    <property type="entry name" value="Leucine-rich repeat receptor-like kinase"/>
    <property type="match status" value="1"/>
</dbReference>
<evidence type="ECO:0000256" key="2">
    <source>
        <dbReference type="ARBA" id="ARBA00022614"/>
    </source>
</evidence>
<accession>A0A2Z6NVN2</accession>
<keyword evidence="3" id="KW-0812">Transmembrane</keyword>
<keyword evidence="6" id="KW-1133">Transmembrane helix</keyword>
<keyword evidence="5" id="KW-0677">Repeat</keyword>
<evidence type="ECO:0000256" key="4">
    <source>
        <dbReference type="ARBA" id="ARBA00022729"/>
    </source>
</evidence>
<gene>
    <name evidence="9" type="ORF">TSUD_255630</name>
</gene>
<dbReference type="GO" id="GO:0016020">
    <property type="term" value="C:membrane"/>
    <property type="evidence" value="ECO:0007669"/>
    <property type="project" value="UniProtKB-SubCell"/>
</dbReference>
<evidence type="ECO:0000256" key="1">
    <source>
        <dbReference type="ARBA" id="ARBA00004167"/>
    </source>
</evidence>
<dbReference type="Proteomes" id="UP000242715">
    <property type="component" value="Unassembled WGS sequence"/>
</dbReference>
<organism evidence="9 10">
    <name type="scientific">Trifolium subterraneum</name>
    <name type="common">Subterranean clover</name>
    <dbReference type="NCBI Taxonomy" id="3900"/>
    <lineage>
        <taxon>Eukaryota</taxon>
        <taxon>Viridiplantae</taxon>
        <taxon>Streptophyta</taxon>
        <taxon>Embryophyta</taxon>
        <taxon>Tracheophyta</taxon>
        <taxon>Spermatophyta</taxon>
        <taxon>Magnoliopsida</taxon>
        <taxon>eudicotyledons</taxon>
        <taxon>Gunneridae</taxon>
        <taxon>Pentapetalae</taxon>
        <taxon>rosids</taxon>
        <taxon>fabids</taxon>
        <taxon>Fabales</taxon>
        <taxon>Fabaceae</taxon>
        <taxon>Papilionoideae</taxon>
        <taxon>50 kb inversion clade</taxon>
        <taxon>NPAAA clade</taxon>
        <taxon>Hologalegina</taxon>
        <taxon>IRL clade</taxon>
        <taxon>Trifolieae</taxon>
        <taxon>Trifolium</taxon>
    </lineage>
</organism>
<dbReference type="InterPro" id="IPR001611">
    <property type="entry name" value="Leu-rich_rpt"/>
</dbReference>
<feature type="domain" description="Leucine-rich repeat-containing N-terminal plant-type" evidence="8">
    <location>
        <begin position="7"/>
        <end position="47"/>
    </location>
</feature>
<evidence type="ECO:0000256" key="3">
    <source>
        <dbReference type="ARBA" id="ARBA00022692"/>
    </source>
</evidence>
<proteinExistence type="predicted"/>
<keyword evidence="2" id="KW-0433">Leucine-rich repeat</keyword>
<dbReference type="EMBL" id="DF973546">
    <property type="protein sequence ID" value="GAU34067.1"/>
    <property type="molecule type" value="Genomic_DNA"/>
</dbReference>
<dbReference type="AlphaFoldDB" id="A0A2Z6NVN2"/>
<comment type="subcellular location">
    <subcellularLocation>
        <location evidence="1">Membrane</location>
        <topology evidence="1">Single-pass membrane protein</topology>
    </subcellularLocation>
</comment>
<dbReference type="InterPro" id="IPR032675">
    <property type="entry name" value="LRR_dom_sf"/>
</dbReference>
<dbReference type="PANTHER" id="PTHR47988">
    <property type="entry name" value="SOMATIC EMBRYOGENESIS RECEPTOR KINASE 1"/>
    <property type="match status" value="1"/>
</dbReference>
<keyword evidence="4" id="KW-0732">Signal</keyword>
<dbReference type="Gene3D" id="3.80.10.10">
    <property type="entry name" value="Ribonuclease Inhibitor"/>
    <property type="match status" value="1"/>
</dbReference>
<reference evidence="10" key="1">
    <citation type="journal article" date="2017" name="Front. Plant Sci.">
        <title>Climate Clever Clovers: New Paradigm to Reduce the Environmental Footprint of Ruminants by Breeding Low Methanogenic Forages Utilizing Haplotype Variation.</title>
        <authorList>
            <person name="Kaur P."/>
            <person name="Appels R."/>
            <person name="Bayer P.E."/>
            <person name="Keeble-Gagnere G."/>
            <person name="Wang J."/>
            <person name="Hirakawa H."/>
            <person name="Shirasawa K."/>
            <person name="Vercoe P."/>
            <person name="Stefanova K."/>
            <person name="Durmic Z."/>
            <person name="Nichols P."/>
            <person name="Revell C."/>
            <person name="Isobe S.N."/>
            <person name="Edwards D."/>
            <person name="Erskine W."/>
        </authorList>
    </citation>
    <scope>NUCLEOTIDE SEQUENCE [LARGE SCALE GENOMIC DNA]</scope>
    <source>
        <strain evidence="10">cv. Daliak</strain>
    </source>
</reference>
<evidence type="ECO:0000256" key="7">
    <source>
        <dbReference type="ARBA" id="ARBA00023136"/>
    </source>
</evidence>
<keyword evidence="10" id="KW-1185">Reference proteome</keyword>
<evidence type="ECO:0000256" key="5">
    <source>
        <dbReference type="ARBA" id="ARBA00022737"/>
    </source>
</evidence>
<dbReference type="Pfam" id="PF00560">
    <property type="entry name" value="LRR_1"/>
    <property type="match status" value="2"/>
</dbReference>
<keyword evidence="7" id="KW-0472">Membrane</keyword>
<evidence type="ECO:0000313" key="10">
    <source>
        <dbReference type="Proteomes" id="UP000242715"/>
    </source>
</evidence>
<dbReference type="Pfam" id="PF08263">
    <property type="entry name" value="LRRNT_2"/>
    <property type="match status" value="1"/>
</dbReference>
<dbReference type="SUPFAM" id="SSF52058">
    <property type="entry name" value="L domain-like"/>
    <property type="match status" value="1"/>
</dbReference>
<protein>
    <recommendedName>
        <fullName evidence="8">Leucine-rich repeat-containing N-terminal plant-type domain-containing protein</fullName>
    </recommendedName>
</protein>
<dbReference type="OrthoDB" id="2015206at2759"/>
<name>A0A2Z6NVN2_TRISU</name>
<sequence length="127" mass="13863">MLLTTVSSDGLTLLSLLTHWTSVPTVIRSSWKASDSNPCSWFGVQCDHTHNVISINLTRLGISGQLGHEIGNLYHLQTLVLLGNSFSGTIPSSIGNCSKLEHLELSFNHFRGEIPESCLKAWESTVA</sequence>